<keyword evidence="2" id="KW-1185">Reference proteome</keyword>
<organism evidence="1 2">
    <name type="scientific">Agrobacterium genomosp. 13 str. CFBP 6927</name>
    <dbReference type="NCBI Taxonomy" id="1183428"/>
    <lineage>
        <taxon>Bacteria</taxon>
        <taxon>Pseudomonadati</taxon>
        <taxon>Pseudomonadota</taxon>
        <taxon>Alphaproteobacteria</taxon>
        <taxon>Hyphomicrobiales</taxon>
        <taxon>Rhizobiaceae</taxon>
        <taxon>Rhizobium/Agrobacterium group</taxon>
        <taxon>Agrobacterium</taxon>
        <taxon>Agrobacterium tumefaciens complex</taxon>
    </lineage>
</organism>
<reference evidence="1 2" key="1">
    <citation type="submission" date="2016-01" db="EMBL/GenBank/DDBJ databases">
        <authorList>
            <person name="Regsiter A."/>
            <person name="william w."/>
        </authorList>
    </citation>
    <scope>NUCLEOTIDE SEQUENCE [LARGE SCALE GENOMIC DNA]</scope>
    <source>
        <strain evidence="1 2">CFBP 6927</strain>
    </source>
</reference>
<protein>
    <submittedName>
        <fullName evidence="1">Uncharacterized protein</fullName>
    </submittedName>
</protein>
<evidence type="ECO:0000313" key="1">
    <source>
        <dbReference type="EMBL" id="CUX33118.1"/>
    </source>
</evidence>
<name>A0ABM9VFW6_9HYPH</name>
<dbReference type="Proteomes" id="UP000191812">
    <property type="component" value="Unassembled WGS sequence"/>
</dbReference>
<evidence type="ECO:0000313" key="2">
    <source>
        <dbReference type="Proteomes" id="UP000191812"/>
    </source>
</evidence>
<gene>
    <name evidence="1" type="ORF">AGR13a_Cc30260</name>
</gene>
<accession>A0ABM9VFW6</accession>
<proteinExistence type="predicted"/>
<dbReference type="EMBL" id="FBWH01000023">
    <property type="protein sequence ID" value="CUX33118.1"/>
    <property type="molecule type" value="Genomic_DNA"/>
</dbReference>
<comment type="caution">
    <text evidence="1">The sequence shown here is derived from an EMBL/GenBank/DDBJ whole genome shotgun (WGS) entry which is preliminary data.</text>
</comment>
<sequence>MTIARSATSCAIAGFAATISGNRAVPAISFSTSRRLLEKIVMSGPIIRNCTAVPRLAEKALKGDHHSRMTSLTFKTWEIKRFLRQLSAMRGAFRRYRKVGLKGESRIRPSPFKNQWNRTLAP</sequence>